<feature type="region of interest" description="Disordered" evidence="1">
    <location>
        <begin position="1"/>
        <end position="23"/>
    </location>
</feature>
<evidence type="ECO:0000313" key="2">
    <source>
        <dbReference type="Ensembl" id="ENSCCEP00000011325.1"/>
    </source>
</evidence>
<reference evidence="2" key="1">
    <citation type="submission" date="2025-08" db="UniProtKB">
        <authorList>
            <consortium name="Ensembl"/>
        </authorList>
    </citation>
    <scope>IDENTIFICATION</scope>
</reference>
<feature type="region of interest" description="Disordered" evidence="1">
    <location>
        <begin position="65"/>
        <end position="103"/>
    </location>
</feature>
<feature type="compositionally biased region" description="Pro residues" evidence="1">
    <location>
        <begin position="65"/>
        <end position="88"/>
    </location>
</feature>
<sequence length="184" mass="19524">MHQELELTAERQPPVSSCTAGAPAPSLTPAHTCMNGPTPEKAGILLHVPAMLSWRDLVPVPQRHPVPVPVPPRDPAPVPQKCPFPFPQRDPASGPQSDLAPWSGRDGGKAIPLHIMVNPKQGPACARCPPGLSRPVAGQGGTASCLRLDIKNKFSPVRVVTSCNGLPREDTLSLEVFKDRLDGA</sequence>
<protein>
    <submittedName>
        <fullName evidence="2">Uncharacterized protein</fullName>
    </submittedName>
</protein>
<dbReference type="AlphaFoldDB" id="A0A8C0USR6"/>
<evidence type="ECO:0000256" key="1">
    <source>
        <dbReference type="SAM" id="MobiDB-lite"/>
    </source>
</evidence>
<reference evidence="2" key="2">
    <citation type="submission" date="2025-09" db="UniProtKB">
        <authorList>
            <consortium name="Ensembl"/>
        </authorList>
    </citation>
    <scope>IDENTIFICATION</scope>
</reference>
<dbReference type="Proteomes" id="UP000694410">
    <property type="component" value="Unplaced"/>
</dbReference>
<name>A0A8C0USR6_CYACU</name>
<dbReference type="Ensembl" id="ENSCCET00000017749.1">
    <property type="protein sequence ID" value="ENSCCEP00000011325.1"/>
    <property type="gene ID" value="ENSCCEG00000011108.1"/>
</dbReference>
<organism evidence="2 3">
    <name type="scientific">Cyanistes caeruleus</name>
    <name type="common">Eurasian blue tit</name>
    <name type="synonym">Parus caeruleus</name>
    <dbReference type="NCBI Taxonomy" id="156563"/>
    <lineage>
        <taxon>Eukaryota</taxon>
        <taxon>Metazoa</taxon>
        <taxon>Chordata</taxon>
        <taxon>Craniata</taxon>
        <taxon>Vertebrata</taxon>
        <taxon>Euteleostomi</taxon>
        <taxon>Archelosauria</taxon>
        <taxon>Archosauria</taxon>
        <taxon>Dinosauria</taxon>
        <taxon>Saurischia</taxon>
        <taxon>Theropoda</taxon>
        <taxon>Coelurosauria</taxon>
        <taxon>Aves</taxon>
        <taxon>Neognathae</taxon>
        <taxon>Neoaves</taxon>
        <taxon>Telluraves</taxon>
        <taxon>Australaves</taxon>
        <taxon>Passeriformes</taxon>
        <taxon>Paridae</taxon>
        <taxon>Cyanistes</taxon>
    </lineage>
</organism>
<evidence type="ECO:0000313" key="3">
    <source>
        <dbReference type="Proteomes" id="UP000694410"/>
    </source>
</evidence>
<accession>A0A8C0USR6</accession>
<proteinExistence type="predicted"/>
<keyword evidence="3" id="KW-1185">Reference proteome</keyword>